<dbReference type="PANTHER" id="PTHR42701:SF1">
    <property type="entry name" value="IMIDAZOLE GLYCEROL PHOSPHATE SYNTHASE SUBUNIT HISH"/>
    <property type="match status" value="1"/>
</dbReference>
<dbReference type="PROSITE" id="PS51273">
    <property type="entry name" value="GATASE_TYPE_1"/>
    <property type="match status" value="1"/>
</dbReference>
<dbReference type="SUPFAM" id="SSF52317">
    <property type="entry name" value="Class I glutamine amidotransferase-like"/>
    <property type="match status" value="1"/>
</dbReference>
<evidence type="ECO:0000256" key="4">
    <source>
        <dbReference type="ARBA" id="ARBA00022801"/>
    </source>
</evidence>
<dbReference type="GO" id="GO:0005737">
    <property type="term" value="C:cytoplasm"/>
    <property type="evidence" value="ECO:0007669"/>
    <property type="project" value="UniProtKB-SubCell"/>
</dbReference>
<comment type="subunit">
    <text evidence="2 10">Heterodimer of HisH and HisF.</text>
</comment>
<evidence type="ECO:0000313" key="14">
    <source>
        <dbReference type="Proteomes" id="UP000287243"/>
    </source>
</evidence>
<organism evidence="13 14">
    <name type="scientific">Velamenicoccus archaeovorus</name>
    <dbReference type="NCBI Taxonomy" id="1930593"/>
    <lineage>
        <taxon>Bacteria</taxon>
        <taxon>Pseudomonadati</taxon>
        <taxon>Candidatus Omnitrophota</taxon>
        <taxon>Candidatus Velamenicoccus</taxon>
    </lineage>
</organism>
<dbReference type="AlphaFoldDB" id="A0A410P4L3"/>
<evidence type="ECO:0000256" key="7">
    <source>
        <dbReference type="ARBA" id="ARBA00023239"/>
    </source>
</evidence>
<dbReference type="Gene3D" id="3.40.50.880">
    <property type="match status" value="1"/>
</dbReference>
<dbReference type="EMBL" id="CP019384">
    <property type="protein sequence ID" value="QAT17145.1"/>
    <property type="molecule type" value="Genomic_DNA"/>
</dbReference>
<evidence type="ECO:0000256" key="1">
    <source>
        <dbReference type="ARBA" id="ARBA00005091"/>
    </source>
</evidence>
<keyword evidence="14" id="KW-1185">Reference proteome</keyword>
<comment type="catalytic activity">
    <reaction evidence="9 10">
        <text>L-glutamine + H2O = L-glutamate + NH4(+)</text>
        <dbReference type="Rhea" id="RHEA:15889"/>
        <dbReference type="ChEBI" id="CHEBI:15377"/>
        <dbReference type="ChEBI" id="CHEBI:28938"/>
        <dbReference type="ChEBI" id="CHEBI:29985"/>
        <dbReference type="ChEBI" id="CHEBI:58359"/>
        <dbReference type="EC" id="3.5.1.2"/>
    </reaction>
</comment>
<feature type="active site" description="Nucleophile" evidence="10 11">
    <location>
        <position position="82"/>
    </location>
</feature>
<dbReference type="InterPro" id="IPR010139">
    <property type="entry name" value="Imidazole-glycPsynth_HisH"/>
</dbReference>
<dbReference type="Proteomes" id="UP000287243">
    <property type="component" value="Chromosome"/>
</dbReference>
<evidence type="ECO:0000256" key="9">
    <source>
        <dbReference type="ARBA" id="ARBA00049534"/>
    </source>
</evidence>
<keyword evidence="7 10" id="KW-0456">Lyase</keyword>
<dbReference type="EC" id="3.5.1.2" evidence="10"/>
<keyword evidence="5 10" id="KW-0315">Glutamine amidotransferase</keyword>
<keyword evidence="4 10" id="KW-0378">Hydrolase</keyword>
<feature type="active site" evidence="10 11">
    <location>
        <position position="185"/>
    </location>
</feature>
<feature type="active site" evidence="10 11">
    <location>
        <position position="187"/>
    </location>
</feature>
<evidence type="ECO:0000256" key="6">
    <source>
        <dbReference type="ARBA" id="ARBA00023102"/>
    </source>
</evidence>
<name>A0A410P4L3_VELA1</name>
<dbReference type="GO" id="GO:0000105">
    <property type="term" value="P:L-histidine biosynthetic process"/>
    <property type="evidence" value="ECO:0007669"/>
    <property type="project" value="UniProtKB-UniRule"/>
</dbReference>
<dbReference type="EC" id="4.3.2.10" evidence="10"/>
<proteinExistence type="inferred from homology"/>
<gene>
    <name evidence="10" type="primary">hisH</name>
    <name evidence="13" type="ORF">BU251_05080</name>
</gene>
<keyword evidence="3 10" id="KW-0028">Amino-acid biosynthesis</keyword>
<keyword evidence="10" id="KW-0963">Cytoplasm</keyword>
<evidence type="ECO:0000256" key="10">
    <source>
        <dbReference type="HAMAP-Rule" id="MF_00278"/>
    </source>
</evidence>
<dbReference type="Pfam" id="PF00117">
    <property type="entry name" value="GATase"/>
    <property type="match status" value="1"/>
</dbReference>
<comment type="pathway">
    <text evidence="1 10">Amino-acid biosynthesis; L-histidine biosynthesis; L-histidine from 5-phospho-alpha-D-ribose 1-diphosphate: step 5/9.</text>
</comment>
<evidence type="ECO:0000256" key="5">
    <source>
        <dbReference type="ARBA" id="ARBA00022962"/>
    </source>
</evidence>
<keyword evidence="6 10" id="KW-0368">Histidine biosynthesis</keyword>
<feature type="domain" description="Glutamine amidotransferase" evidence="12">
    <location>
        <begin position="7"/>
        <end position="201"/>
    </location>
</feature>
<dbReference type="CDD" id="cd01748">
    <property type="entry name" value="GATase1_IGP_Synthase"/>
    <property type="match status" value="1"/>
</dbReference>
<dbReference type="KEGG" id="vai:BU251_05080"/>
<dbReference type="GO" id="GO:0004359">
    <property type="term" value="F:glutaminase activity"/>
    <property type="evidence" value="ECO:0007669"/>
    <property type="project" value="UniProtKB-EC"/>
</dbReference>
<comment type="catalytic activity">
    <reaction evidence="8 10">
        <text>5-[(5-phospho-1-deoxy-D-ribulos-1-ylimino)methylamino]-1-(5-phospho-beta-D-ribosyl)imidazole-4-carboxamide + L-glutamine = D-erythro-1-(imidazol-4-yl)glycerol 3-phosphate + 5-amino-1-(5-phospho-beta-D-ribosyl)imidazole-4-carboxamide + L-glutamate + H(+)</text>
        <dbReference type="Rhea" id="RHEA:24793"/>
        <dbReference type="ChEBI" id="CHEBI:15378"/>
        <dbReference type="ChEBI" id="CHEBI:29985"/>
        <dbReference type="ChEBI" id="CHEBI:58278"/>
        <dbReference type="ChEBI" id="CHEBI:58359"/>
        <dbReference type="ChEBI" id="CHEBI:58475"/>
        <dbReference type="ChEBI" id="CHEBI:58525"/>
        <dbReference type="EC" id="4.3.2.10"/>
    </reaction>
</comment>
<dbReference type="PIRSF" id="PIRSF000495">
    <property type="entry name" value="Amidotransf_hisH"/>
    <property type="match status" value="1"/>
</dbReference>
<dbReference type="InterPro" id="IPR029062">
    <property type="entry name" value="Class_I_gatase-like"/>
</dbReference>
<evidence type="ECO:0000256" key="8">
    <source>
        <dbReference type="ARBA" id="ARBA00047838"/>
    </source>
</evidence>
<comment type="subcellular location">
    <subcellularLocation>
        <location evidence="10">Cytoplasm</location>
    </subcellularLocation>
</comment>
<accession>A0A410P4L3</accession>
<dbReference type="HAMAP" id="MF_00278">
    <property type="entry name" value="HisH"/>
    <property type="match status" value="1"/>
</dbReference>
<comment type="function">
    <text evidence="10">IGPS catalyzes the conversion of PRFAR and glutamine to IGP, AICAR and glutamate. The HisH subunit catalyzes the hydrolysis of glutamine to glutamate and ammonia as part of the synthesis of IGP and AICAR. The resulting ammonia molecule is channeled to the active site of HisF.</text>
</comment>
<dbReference type="GO" id="GO:0016829">
    <property type="term" value="F:lyase activity"/>
    <property type="evidence" value="ECO:0007669"/>
    <property type="project" value="UniProtKB-KW"/>
</dbReference>
<dbReference type="InterPro" id="IPR017926">
    <property type="entry name" value="GATASE"/>
</dbReference>
<evidence type="ECO:0000256" key="3">
    <source>
        <dbReference type="ARBA" id="ARBA00022605"/>
    </source>
</evidence>
<evidence type="ECO:0000313" key="13">
    <source>
        <dbReference type="EMBL" id="QAT17145.1"/>
    </source>
</evidence>
<sequence length="204" mass="22563">MIKKTAIIDYGMGNLYSVRNSFAALGMDTDTVGRGCDLGRYEKLILPGVGAFGDAMKELKKRGLIAPVRDFVASGRPLIGICLGMQLLLDESEESPGVEGLGIIPGRVRKFSGKLKVPHMGWNKIAKTVGRCRIFRGLKGNIYAYFCHSYYAVPKDKKVVIGETEYGVRFASMIEKGRVYGMQFHPEKSQDIGLTLLRNFIESC</sequence>
<dbReference type="PANTHER" id="PTHR42701">
    <property type="entry name" value="IMIDAZOLE GLYCEROL PHOSPHATE SYNTHASE SUBUNIT HISH"/>
    <property type="match status" value="1"/>
</dbReference>
<reference evidence="13 14" key="1">
    <citation type="submission" date="2017-01" db="EMBL/GenBank/DDBJ databases">
        <title>First insights into the biology of 'candidatus Vampirococcus archaeovorus'.</title>
        <authorList>
            <person name="Kizina J."/>
            <person name="Jordan S."/>
            <person name="Stueber K."/>
            <person name="Reinhardt R."/>
            <person name="Harder J."/>
        </authorList>
    </citation>
    <scope>NUCLEOTIDE SEQUENCE [LARGE SCALE GENOMIC DNA]</scope>
    <source>
        <strain evidence="13 14">LiM</strain>
    </source>
</reference>
<dbReference type="RefSeq" id="WP_228767778.1">
    <property type="nucleotide sequence ID" value="NZ_CP019384.1"/>
</dbReference>
<dbReference type="GO" id="GO:0000107">
    <property type="term" value="F:imidazoleglycerol-phosphate synthase activity"/>
    <property type="evidence" value="ECO:0007669"/>
    <property type="project" value="UniProtKB-UniRule"/>
</dbReference>
<dbReference type="UniPathway" id="UPA00031">
    <property type="reaction ID" value="UER00010"/>
</dbReference>
<protein>
    <recommendedName>
        <fullName evidence="10">Imidazole glycerol phosphate synthase subunit HisH</fullName>
        <ecNumber evidence="10">4.3.2.10</ecNumber>
    </recommendedName>
    <alternativeName>
        <fullName evidence="10">IGP synthase glutaminase subunit</fullName>
        <ecNumber evidence="10">3.5.1.2</ecNumber>
    </alternativeName>
    <alternativeName>
        <fullName evidence="10">IGP synthase subunit HisH</fullName>
    </alternativeName>
    <alternativeName>
        <fullName evidence="10">ImGP synthase subunit HisH</fullName>
        <shortName evidence="10">IGPS subunit HisH</shortName>
    </alternativeName>
</protein>
<evidence type="ECO:0000259" key="12">
    <source>
        <dbReference type="Pfam" id="PF00117"/>
    </source>
</evidence>
<dbReference type="NCBIfam" id="TIGR01855">
    <property type="entry name" value="IMP_synth_hisH"/>
    <property type="match status" value="1"/>
</dbReference>
<evidence type="ECO:0000256" key="2">
    <source>
        <dbReference type="ARBA" id="ARBA00011152"/>
    </source>
</evidence>
<evidence type="ECO:0000256" key="11">
    <source>
        <dbReference type="PIRSR" id="PIRSR000495-1"/>
    </source>
</evidence>